<dbReference type="SUPFAM" id="SSF54236">
    <property type="entry name" value="Ubiquitin-like"/>
    <property type="match status" value="1"/>
</dbReference>
<dbReference type="InterPro" id="IPR029071">
    <property type="entry name" value="Ubiquitin-like_domsf"/>
</dbReference>
<name>B3LZ66_DROAN</name>
<dbReference type="Pfam" id="PF16012">
    <property type="entry name" value="DUF4780"/>
    <property type="match status" value="1"/>
</dbReference>
<dbReference type="EMBL" id="CH902617">
    <property type="protein sequence ID" value="EDV42993.2"/>
    <property type="molecule type" value="Genomic_DNA"/>
</dbReference>
<evidence type="ECO:0000313" key="3">
    <source>
        <dbReference type="EMBL" id="EDV42993.2"/>
    </source>
</evidence>
<sequence>MYVKIKFENEKTGKNDHICELPDSAIVLDLKTELQRVLNIVPDQQEIKFAWRELRNAEIIKRSLRQLKPNEDIANSDLSITFLKQGEFFGFIQFFSRKDGEKLSTSARLVPKSTTGVDLKRHYEGDENVVPAKRPRLTLSGEHTSDFSYFRNENKMIKISSKKINMAKKCKVEPSCSYESQDDNDNDDDNDDDNEEDNDEDDDDEDDDEDDDNDDYNDEDDESAVQCTDVRKDCCYSKKCGKPDMRPPYAVTLPENRRYGLVISHSDPSAEEVDMAAIMGHLFVLFEECVAADLKFSDCTPMATFCSNLLIVCDDDDTVAWMIEAISGVCPPHCSLPFIKFFGLVKASFVLPLIVPDKLLCAIFEQLELQNCGIETHKWSVVGRYPLDPCADDFEDKVVSHLCDNDEILLYIDVESRDYIIEHCSKLKYCFWRLTFEFDCS</sequence>
<evidence type="ECO:0000256" key="1">
    <source>
        <dbReference type="SAM" id="MobiDB-lite"/>
    </source>
</evidence>
<dbReference type="PANTHER" id="PTHR48209:SF2">
    <property type="entry name" value="FI24008P1"/>
    <property type="match status" value="1"/>
</dbReference>
<organism evidence="3 4">
    <name type="scientific">Drosophila ananassae</name>
    <name type="common">Fruit fly</name>
    <dbReference type="NCBI Taxonomy" id="7217"/>
    <lineage>
        <taxon>Eukaryota</taxon>
        <taxon>Metazoa</taxon>
        <taxon>Ecdysozoa</taxon>
        <taxon>Arthropoda</taxon>
        <taxon>Hexapoda</taxon>
        <taxon>Insecta</taxon>
        <taxon>Pterygota</taxon>
        <taxon>Neoptera</taxon>
        <taxon>Endopterygota</taxon>
        <taxon>Diptera</taxon>
        <taxon>Brachycera</taxon>
        <taxon>Muscomorpha</taxon>
        <taxon>Ephydroidea</taxon>
        <taxon>Drosophilidae</taxon>
        <taxon>Drosophila</taxon>
        <taxon>Sophophora</taxon>
    </lineage>
</organism>
<dbReference type="PANTHER" id="PTHR48209">
    <property type="entry name" value="AGL056WP"/>
    <property type="match status" value="1"/>
</dbReference>
<keyword evidence="4" id="KW-1185">Reference proteome</keyword>
<dbReference type="HOGENOM" id="CLU_980962_0_0_1"/>
<dbReference type="KEGG" id="dan:6499529"/>
<reference evidence="3 4" key="1">
    <citation type="journal article" date="2007" name="Nature">
        <title>Evolution of genes and genomes on the Drosophila phylogeny.</title>
        <authorList>
            <consortium name="Drosophila 12 Genomes Consortium"/>
            <person name="Clark A.G."/>
            <person name="Eisen M.B."/>
            <person name="Smith D.R."/>
            <person name="Bergman C.M."/>
            <person name="Oliver B."/>
            <person name="Markow T.A."/>
            <person name="Kaufman T.C."/>
            <person name="Kellis M."/>
            <person name="Gelbart W."/>
            <person name="Iyer V.N."/>
            <person name="Pollard D.A."/>
            <person name="Sackton T.B."/>
            <person name="Larracuente A.M."/>
            <person name="Singh N.D."/>
            <person name="Abad J.P."/>
            <person name="Abt D.N."/>
            <person name="Adryan B."/>
            <person name="Aguade M."/>
            <person name="Akashi H."/>
            <person name="Anderson W.W."/>
            <person name="Aquadro C.F."/>
            <person name="Ardell D.H."/>
            <person name="Arguello R."/>
            <person name="Artieri C.G."/>
            <person name="Barbash D.A."/>
            <person name="Barker D."/>
            <person name="Barsanti P."/>
            <person name="Batterham P."/>
            <person name="Batzoglou S."/>
            <person name="Begun D."/>
            <person name="Bhutkar A."/>
            <person name="Blanco E."/>
            <person name="Bosak S.A."/>
            <person name="Bradley R.K."/>
            <person name="Brand A.D."/>
            <person name="Brent M.R."/>
            <person name="Brooks A.N."/>
            <person name="Brown R.H."/>
            <person name="Butlin R.K."/>
            <person name="Caggese C."/>
            <person name="Calvi B.R."/>
            <person name="Bernardo de Carvalho A."/>
            <person name="Caspi A."/>
            <person name="Castrezana S."/>
            <person name="Celniker S.E."/>
            <person name="Chang J.L."/>
            <person name="Chapple C."/>
            <person name="Chatterji S."/>
            <person name="Chinwalla A."/>
            <person name="Civetta A."/>
            <person name="Clifton S.W."/>
            <person name="Comeron J.M."/>
            <person name="Costello J.C."/>
            <person name="Coyne J.A."/>
            <person name="Daub J."/>
            <person name="David R.G."/>
            <person name="Delcher A.L."/>
            <person name="Delehaunty K."/>
            <person name="Do C.B."/>
            <person name="Ebling H."/>
            <person name="Edwards K."/>
            <person name="Eickbush T."/>
            <person name="Evans J.D."/>
            <person name="Filipski A."/>
            <person name="Findeiss S."/>
            <person name="Freyhult E."/>
            <person name="Fulton L."/>
            <person name="Fulton R."/>
            <person name="Garcia A.C."/>
            <person name="Gardiner A."/>
            <person name="Garfield D.A."/>
            <person name="Garvin B.E."/>
            <person name="Gibson G."/>
            <person name="Gilbert D."/>
            <person name="Gnerre S."/>
            <person name="Godfrey J."/>
            <person name="Good R."/>
            <person name="Gotea V."/>
            <person name="Gravely B."/>
            <person name="Greenberg A.J."/>
            <person name="Griffiths-Jones S."/>
            <person name="Gross S."/>
            <person name="Guigo R."/>
            <person name="Gustafson E.A."/>
            <person name="Haerty W."/>
            <person name="Hahn M.W."/>
            <person name="Halligan D.L."/>
            <person name="Halpern A.L."/>
            <person name="Halter G.M."/>
            <person name="Han M.V."/>
            <person name="Heger A."/>
            <person name="Hillier L."/>
            <person name="Hinrichs A.S."/>
            <person name="Holmes I."/>
            <person name="Hoskins R.A."/>
            <person name="Hubisz M.J."/>
            <person name="Hultmark D."/>
            <person name="Huntley M.A."/>
            <person name="Jaffe D.B."/>
            <person name="Jagadeeshan S."/>
            <person name="Jeck W.R."/>
            <person name="Johnson J."/>
            <person name="Jones C.D."/>
            <person name="Jordan W.C."/>
            <person name="Karpen G.H."/>
            <person name="Kataoka E."/>
            <person name="Keightley P.D."/>
            <person name="Kheradpour P."/>
            <person name="Kirkness E.F."/>
            <person name="Koerich L.B."/>
            <person name="Kristiansen K."/>
            <person name="Kudrna D."/>
            <person name="Kulathinal R.J."/>
            <person name="Kumar S."/>
            <person name="Kwok R."/>
            <person name="Lander E."/>
            <person name="Langley C.H."/>
            <person name="Lapoint R."/>
            <person name="Lazzaro B.P."/>
            <person name="Lee S.J."/>
            <person name="Levesque L."/>
            <person name="Li R."/>
            <person name="Lin C.F."/>
            <person name="Lin M.F."/>
            <person name="Lindblad-Toh K."/>
            <person name="Llopart A."/>
            <person name="Long M."/>
            <person name="Low L."/>
            <person name="Lozovsky E."/>
            <person name="Lu J."/>
            <person name="Luo M."/>
            <person name="Machado C.A."/>
            <person name="Makalowski W."/>
            <person name="Marzo M."/>
            <person name="Matsuda M."/>
            <person name="Matzkin L."/>
            <person name="McAllister B."/>
            <person name="McBride C.S."/>
            <person name="McKernan B."/>
            <person name="McKernan K."/>
            <person name="Mendez-Lago M."/>
            <person name="Minx P."/>
            <person name="Mollenhauer M.U."/>
            <person name="Montooth K."/>
            <person name="Mount S.M."/>
            <person name="Mu X."/>
            <person name="Myers E."/>
            <person name="Negre B."/>
            <person name="Newfeld S."/>
            <person name="Nielsen R."/>
            <person name="Noor M.A."/>
            <person name="O'Grady P."/>
            <person name="Pachter L."/>
            <person name="Papaceit M."/>
            <person name="Parisi M.J."/>
            <person name="Parisi M."/>
            <person name="Parts L."/>
            <person name="Pedersen J.S."/>
            <person name="Pesole G."/>
            <person name="Phillippy A.M."/>
            <person name="Ponting C.P."/>
            <person name="Pop M."/>
            <person name="Porcelli D."/>
            <person name="Powell J.R."/>
            <person name="Prohaska S."/>
            <person name="Pruitt K."/>
            <person name="Puig M."/>
            <person name="Quesneville H."/>
            <person name="Ram K.R."/>
            <person name="Rand D."/>
            <person name="Rasmussen M.D."/>
            <person name="Reed L.K."/>
            <person name="Reenan R."/>
            <person name="Reily A."/>
            <person name="Remington K.A."/>
            <person name="Rieger T.T."/>
            <person name="Ritchie M.G."/>
            <person name="Robin C."/>
            <person name="Rogers Y.H."/>
            <person name="Rohde C."/>
            <person name="Rozas J."/>
            <person name="Rubenfield M.J."/>
            <person name="Ruiz A."/>
            <person name="Russo S."/>
            <person name="Salzberg S.L."/>
            <person name="Sanchez-Gracia A."/>
            <person name="Saranga D.J."/>
            <person name="Sato H."/>
            <person name="Schaeffer S.W."/>
            <person name="Schatz M.C."/>
            <person name="Schlenke T."/>
            <person name="Schwartz R."/>
            <person name="Segarra C."/>
            <person name="Singh R.S."/>
            <person name="Sirot L."/>
            <person name="Sirota M."/>
            <person name="Sisneros N.B."/>
            <person name="Smith C.D."/>
            <person name="Smith T.F."/>
            <person name="Spieth J."/>
            <person name="Stage D.E."/>
            <person name="Stark A."/>
            <person name="Stephan W."/>
            <person name="Strausberg R.L."/>
            <person name="Strempel S."/>
            <person name="Sturgill D."/>
            <person name="Sutton G."/>
            <person name="Sutton G.G."/>
            <person name="Tao W."/>
            <person name="Teichmann S."/>
            <person name="Tobari Y.N."/>
            <person name="Tomimura Y."/>
            <person name="Tsolas J.M."/>
            <person name="Valente V.L."/>
            <person name="Venter E."/>
            <person name="Venter J.C."/>
            <person name="Vicario S."/>
            <person name="Vieira F.G."/>
            <person name="Vilella A.J."/>
            <person name="Villasante A."/>
            <person name="Walenz B."/>
            <person name="Wang J."/>
            <person name="Wasserman M."/>
            <person name="Watts T."/>
            <person name="Wilson D."/>
            <person name="Wilson R.K."/>
            <person name="Wing R.A."/>
            <person name="Wolfner M.F."/>
            <person name="Wong A."/>
            <person name="Wong G.K."/>
            <person name="Wu C.I."/>
            <person name="Wu G."/>
            <person name="Yamamoto D."/>
            <person name="Yang H.P."/>
            <person name="Yang S.P."/>
            <person name="Yorke J.A."/>
            <person name="Yoshida K."/>
            <person name="Zdobnov E."/>
            <person name="Zhang P."/>
            <person name="Zhang Y."/>
            <person name="Zimin A.V."/>
            <person name="Baldwin J."/>
            <person name="Abdouelleil A."/>
            <person name="Abdulkadir J."/>
            <person name="Abebe A."/>
            <person name="Abera B."/>
            <person name="Abreu J."/>
            <person name="Acer S.C."/>
            <person name="Aftuck L."/>
            <person name="Alexander A."/>
            <person name="An P."/>
            <person name="Anderson E."/>
            <person name="Anderson S."/>
            <person name="Arachi H."/>
            <person name="Azer M."/>
            <person name="Bachantsang P."/>
            <person name="Barry A."/>
            <person name="Bayul T."/>
            <person name="Berlin A."/>
            <person name="Bessette D."/>
            <person name="Bloom T."/>
            <person name="Blye J."/>
            <person name="Boguslavskiy L."/>
            <person name="Bonnet C."/>
            <person name="Boukhgalter B."/>
            <person name="Bourzgui I."/>
            <person name="Brown A."/>
            <person name="Cahill P."/>
            <person name="Channer S."/>
            <person name="Cheshatsang Y."/>
            <person name="Chuda L."/>
            <person name="Citroen M."/>
            <person name="Collymore A."/>
            <person name="Cooke P."/>
            <person name="Costello M."/>
            <person name="D'Aco K."/>
            <person name="Daza R."/>
            <person name="De Haan G."/>
            <person name="DeGray S."/>
            <person name="DeMaso C."/>
            <person name="Dhargay N."/>
            <person name="Dooley K."/>
            <person name="Dooley E."/>
            <person name="Doricent M."/>
            <person name="Dorje P."/>
            <person name="Dorjee K."/>
            <person name="Dupes A."/>
            <person name="Elong R."/>
            <person name="Falk J."/>
            <person name="Farina A."/>
            <person name="Faro S."/>
            <person name="Ferguson D."/>
            <person name="Fisher S."/>
            <person name="Foley C.D."/>
            <person name="Franke A."/>
            <person name="Friedrich D."/>
            <person name="Gadbois L."/>
            <person name="Gearin G."/>
            <person name="Gearin C.R."/>
            <person name="Giannoukos G."/>
            <person name="Goode T."/>
            <person name="Graham J."/>
            <person name="Grandbois E."/>
            <person name="Grewal S."/>
            <person name="Gyaltsen K."/>
            <person name="Hafez N."/>
            <person name="Hagos B."/>
            <person name="Hall J."/>
            <person name="Henson C."/>
            <person name="Hollinger A."/>
            <person name="Honan T."/>
            <person name="Huard M.D."/>
            <person name="Hughes L."/>
            <person name="Hurhula B."/>
            <person name="Husby M.E."/>
            <person name="Kamat A."/>
            <person name="Kanga B."/>
            <person name="Kashin S."/>
            <person name="Khazanovich D."/>
            <person name="Kisner P."/>
            <person name="Lance K."/>
            <person name="Lara M."/>
            <person name="Lee W."/>
            <person name="Lennon N."/>
            <person name="Letendre F."/>
            <person name="LeVine R."/>
            <person name="Lipovsky A."/>
            <person name="Liu X."/>
            <person name="Liu J."/>
            <person name="Liu S."/>
            <person name="Lokyitsang T."/>
            <person name="Lokyitsang Y."/>
            <person name="Lubonja R."/>
            <person name="Lui A."/>
            <person name="MacDonald P."/>
            <person name="Magnisalis V."/>
            <person name="Maru K."/>
            <person name="Matthews C."/>
            <person name="McCusker W."/>
            <person name="McDonough S."/>
            <person name="Mehta T."/>
            <person name="Meldrim J."/>
            <person name="Meneus L."/>
            <person name="Mihai O."/>
            <person name="Mihalev A."/>
            <person name="Mihova T."/>
            <person name="Mittelman R."/>
            <person name="Mlenga V."/>
            <person name="Montmayeur A."/>
            <person name="Mulrain L."/>
            <person name="Navidi A."/>
            <person name="Naylor J."/>
            <person name="Negash T."/>
            <person name="Nguyen T."/>
            <person name="Nguyen N."/>
            <person name="Nicol R."/>
            <person name="Norbu C."/>
            <person name="Norbu N."/>
            <person name="Novod N."/>
            <person name="O'Neill B."/>
            <person name="Osman S."/>
            <person name="Markiewicz E."/>
            <person name="Oyono O.L."/>
            <person name="Patti C."/>
            <person name="Phunkhang P."/>
            <person name="Pierre F."/>
            <person name="Priest M."/>
            <person name="Raghuraman S."/>
            <person name="Rege F."/>
            <person name="Reyes R."/>
            <person name="Rise C."/>
            <person name="Rogov P."/>
            <person name="Ross K."/>
            <person name="Ryan E."/>
            <person name="Settipalli S."/>
            <person name="Shea T."/>
            <person name="Sherpa N."/>
            <person name="Shi L."/>
            <person name="Shih D."/>
            <person name="Sparrow T."/>
            <person name="Spaulding J."/>
            <person name="Stalker J."/>
            <person name="Stange-Thomann N."/>
            <person name="Stavropoulos S."/>
            <person name="Stone C."/>
            <person name="Strader C."/>
            <person name="Tesfaye S."/>
            <person name="Thomson T."/>
            <person name="Thoulutsang Y."/>
            <person name="Thoulutsang D."/>
            <person name="Topham K."/>
            <person name="Topping I."/>
            <person name="Tsamla T."/>
            <person name="Vassiliev H."/>
            <person name="Vo A."/>
            <person name="Wangchuk T."/>
            <person name="Wangdi T."/>
            <person name="Weiand M."/>
            <person name="Wilkinson J."/>
            <person name="Wilson A."/>
            <person name="Yadav S."/>
            <person name="Young G."/>
            <person name="Yu Q."/>
            <person name="Zembek L."/>
            <person name="Zhong D."/>
            <person name="Zimmer A."/>
            <person name="Zwirko Z."/>
            <person name="Jaffe D.B."/>
            <person name="Alvarez P."/>
            <person name="Brockman W."/>
            <person name="Butler J."/>
            <person name="Chin C."/>
            <person name="Gnerre S."/>
            <person name="Grabherr M."/>
            <person name="Kleber M."/>
            <person name="Mauceli E."/>
            <person name="MacCallum I."/>
        </authorList>
    </citation>
    <scope>NUCLEOTIDE SEQUENCE [LARGE SCALE GENOMIC DNA]</scope>
    <source>
        <strain evidence="4">Tucson 14024-0371.13</strain>
    </source>
</reference>
<dbReference type="InterPro" id="IPR031961">
    <property type="entry name" value="DUF4780"/>
</dbReference>
<accession>B3LZ66</accession>
<dbReference type="InParanoid" id="B3LZ66"/>
<feature type="compositionally biased region" description="Acidic residues" evidence="1">
    <location>
        <begin position="180"/>
        <end position="223"/>
    </location>
</feature>
<dbReference type="CDD" id="cd17039">
    <property type="entry name" value="Ubl_ubiquitin_like"/>
    <property type="match status" value="1"/>
</dbReference>
<dbReference type="Proteomes" id="UP000007801">
    <property type="component" value="Unassembled WGS sequence"/>
</dbReference>
<gene>
    <name evidence="3" type="primary">Dana\GF16735</name>
    <name evidence="3" type="synonym">dana_GLEANR_18000</name>
    <name evidence="3" type="ORF">GF16735</name>
</gene>
<dbReference type="GeneID" id="6499529"/>
<dbReference type="OrthoDB" id="8040656at2759"/>
<feature type="region of interest" description="Disordered" evidence="1">
    <location>
        <begin position="174"/>
        <end position="225"/>
    </location>
</feature>
<evidence type="ECO:0000313" key="4">
    <source>
        <dbReference type="Proteomes" id="UP000007801"/>
    </source>
</evidence>
<protein>
    <recommendedName>
        <fullName evidence="2">DUF4780 domain-containing protein</fullName>
    </recommendedName>
</protein>
<feature type="domain" description="DUF4780" evidence="2">
    <location>
        <begin position="253"/>
        <end position="436"/>
    </location>
</feature>
<proteinExistence type="predicted"/>
<dbReference type="AlphaFoldDB" id="B3LZ66"/>
<evidence type="ECO:0000259" key="2">
    <source>
        <dbReference type="Pfam" id="PF16012"/>
    </source>
</evidence>